<evidence type="ECO:0000256" key="2">
    <source>
        <dbReference type="ARBA" id="ARBA00022723"/>
    </source>
</evidence>
<dbReference type="InterPro" id="IPR017853">
    <property type="entry name" value="GH"/>
</dbReference>
<protein>
    <recommendedName>
        <fullName evidence="5">Glycosyl hydrolase family 13 catalytic domain-containing protein</fullName>
    </recommendedName>
</protein>
<keyword evidence="2" id="KW-0479">Metal-binding</keyword>
<feature type="domain" description="Glycosyl hydrolase family 13 catalytic" evidence="5">
    <location>
        <begin position="47"/>
        <end position="503"/>
    </location>
</feature>
<dbReference type="Proteomes" id="UP001178507">
    <property type="component" value="Unassembled WGS sequence"/>
</dbReference>
<keyword evidence="7" id="KW-1185">Reference proteome</keyword>
<feature type="chain" id="PRO_5041284803" description="Glycosyl hydrolase family 13 catalytic domain-containing protein" evidence="4">
    <location>
        <begin position="18"/>
        <end position="598"/>
    </location>
</feature>
<evidence type="ECO:0000256" key="4">
    <source>
        <dbReference type="SAM" id="SignalP"/>
    </source>
</evidence>
<dbReference type="InterPro" id="IPR006047">
    <property type="entry name" value="GH13_cat_dom"/>
</dbReference>
<evidence type="ECO:0000256" key="1">
    <source>
        <dbReference type="ARBA" id="ARBA00001913"/>
    </source>
</evidence>
<dbReference type="AlphaFoldDB" id="A0AA36I753"/>
<proteinExistence type="predicted"/>
<evidence type="ECO:0000259" key="5">
    <source>
        <dbReference type="SMART" id="SM00642"/>
    </source>
</evidence>
<comment type="caution">
    <text evidence="6">The sequence shown here is derived from an EMBL/GenBank/DDBJ whole genome shotgun (WGS) entry which is preliminary data.</text>
</comment>
<organism evidence="6 7">
    <name type="scientific">Effrenium voratum</name>
    <dbReference type="NCBI Taxonomy" id="2562239"/>
    <lineage>
        <taxon>Eukaryota</taxon>
        <taxon>Sar</taxon>
        <taxon>Alveolata</taxon>
        <taxon>Dinophyceae</taxon>
        <taxon>Suessiales</taxon>
        <taxon>Symbiodiniaceae</taxon>
        <taxon>Effrenium</taxon>
    </lineage>
</organism>
<dbReference type="PANTHER" id="PTHR10357">
    <property type="entry name" value="ALPHA-AMYLASE FAMILY MEMBER"/>
    <property type="match status" value="1"/>
</dbReference>
<dbReference type="SMART" id="SM00642">
    <property type="entry name" value="Aamy"/>
    <property type="match status" value="1"/>
</dbReference>
<evidence type="ECO:0000313" key="7">
    <source>
        <dbReference type="Proteomes" id="UP001178507"/>
    </source>
</evidence>
<dbReference type="Pfam" id="PF00128">
    <property type="entry name" value="Alpha-amylase"/>
    <property type="match status" value="1"/>
</dbReference>
<dbReference type="Gene3D" id="3.20.20.80">
    <property type="entry name" value="Glycosidases"/>
    <property type="match status" value="2"/>
</dbReference>
<comment type="cofactor">
    <cofactor evidence="1">
        <name>Ca(2+)</name>
        <dbReference type="ChEBI" id="CHEBI:29108"/>
    </cofactor>
</comment>
<dbReference type="SUPFAM" id="SSF51445">
    <property type="entry name" value="(Trans)glycosidases"/>
    <property type="match status" value="1"/>
</dbReference>
<reference evidence="6" key="1">
    <citation type="submission" date="2023-08" db="EMBL/GenBank/DDBJ databases">
        <authorList>
            <person name="Chen Y."/>
            <person name="Shah S."/>
            <person name="Dougan E. K."/>
            <person name="Thang M."/>
            <person name="Chan C."/>
        </authorList>
    </citation>
    <scope>NUCLEOTIDE SEQUENCE</scope>
</reference>
<evidence type="ECO:0000256" key="3">
    <source>
        <dbReference type="ARBA" id="ARBA00022729"/>
    </source>
</evidence>
<evidence type="ECO:0000313" key="6">
    <source>
        <dbReference type="EMBL" id="CAJ1381521.1"/>
    </source>
</evidence>
<dbReference type="EMBL" id="CAUJNA010000817">
    <property type="protein sequence ID" value="CAJ1381521.1"/>
    <property type="molecule type" value="Genomic_DNA"/>
</dbReference>
<feature type="signal peptide" evidence="4">
    <location>
        <begin position="1"/>
        <end position="17"/>
    </location>
</feature>
<name>A0AA36I753_9DINO</name>
<sequence>MALAHLVWITSLVLGKAENDILLLQRPGLLLERTAHEHDLAGRSVYLIMTDRFSRDNDQPCEGDNWCNGTLKGITAHLDYIDGMGWDCIWVTPVVRNVYGPDQGESGYGYHGYWAQDFYEIDPSFGSKEDLKELVSETHRRGMCFILDVVLNHVGPVHSLKELSRIKPFNDPGFFNLLNISGMTFDDYATKAANWPYPVQALGPGAACWLDYTEDGIPDGTNNGTYCNNYLTNNYSFENYLQDRAHGPAYLKYCGTGDYICPGYNETVVLNGWFYDLPDLNHSVPFVRHFLKEWVLHMVKEFHVDGLRLDTASYIPPDFLAEVQDMLLHLARPVPIFGEVTAVNLSYHASFQSRDGRGILAGLSNFPLTYSAIPGYCGWPNAILSPIAQFDLTYLASATQEQSSMLYADTDLLMNMMDNQDEMPIAGLYHTSAGPFSPGEGGCQDDRSLLLNAWAWLMFAKGMPVVTWGDEQGNPFYRMSLWQHGWKTDTWQYKLLRRMNHIRARRQLGRTAAKVQHGSKRLFVFQRGEPNSIAGVWVFTNNLPSGSEVVYPVAPPPAPPGMHWQDILFGQLFDISEGRVAAGSRPLVLALSTEHVSS</sequence>
<accession>A0AA36I753</accession>
<gene>
    <name evidence="6" type="ORF">EVOR1521_LOCUS9182</name>
</gene>
<dbReference type="PANTHER" id="PTHR10357:SF215">
    <property type="entry name" value="ALPHA-AMYLASE 1"/>
    <property type="match status" value="1"/>
</dbReference>
<dbReference type="GO" id="GO:0046872">
    <property type="term" value="F:metal ion binding"/>
    <property type="evidence" value="ECO:0007669"/>
    <property type="project" value="UniProtKB-KW"/>
</dbReference>
<dbReference type="GO" id="GO:0005975">
    <property type="term" value="P:carbohydrate metabolic process"/>
    <property type="evidence" value="ECO:0007669"/>
    <property type="project" value="InterPro"/>
</dbReference>
<keyword evidence="3 4" id="KW-0732">Signal</keyword>